<feature type="compositionally biased region" description="Low complexity" evidence="1">
    <location>
        <begin position="71"/>
        <end position="88"/>
    </location>
</feature>
<dbReference type="WBParaSite" id="nRc.2.0.1.t44487-RA">
    <property type="protein sequence ID" value="nRc.2.0.1.t44487-RA"/>
    <property type="gene ID" value="nRc.2.0.1.g44487"/>
</dbReference>
<reference evidence="3" key="1">
    <citation type="submission" date="2022-11" db="UniProtKB">
        <authorList>
            <consortium name="WormBaseParasite"/>
        </authorList>
    </citation>
    <scope>IDENTIFICATION</scope>
</reference>
<name>A0A915L095_ROMCU</name>
<keyword evidence="2" id="KW-1185">Reference proteome</keyword>
<evidence type="ECO:0000256" key="1">
    <source>
        <dbReference type="SAM" id="MobiDB-lite"/>
    </source>
</evidence>
<evidence type="ECO:0000313" key="2">
    <source>
        <dbReference type="Proteomes" id="UP000887565"/>
    </source>
</evidence>
<feature type="compositionally biased region" description="Polar residues" evidence="1">
    <location>
        <begin position="60"/>
        <end position="70"/>
    </location>
</feature>
<dbReference type="Proteomes" id="UP000887565">
    <property type="component" value="Unplaced"/>
</dbReference>
<accession>A0A915L095</accession>
<organism evidence="2 3">
    <name type="scientific">Romanomermis culicivorax</name>
    <name type="common">Nematode worm</name>
    <dbReference type="NCBI Taxonomy" id="13658"/>
    <lineage>
        <taxon>Eukaryota</taxon>
        <taxon>Metazoa</taxon>
        <taxon>Ecdysozoa</taxon>
        <taxon>Nematoda</taxon>
        <taxon>Enoplea</taxon>
        <taxon>Dorylaimia</taxon>
        <taxon>Mermithida</taxon>
        <taxon>Mermithoidea</taxon>
        <taxon>Mermithidae</taxon>
        <taxon>Romanomermis</taxon>
    </lineage>
</organism>
<feature type="region of interest" description="Disordered" evidence="1">
    <location>
        <begin position="43"/>
        <end position="105"/>
    </location>
</feature>
<proteinExistence type="predicted"/>
<dbReference type="AlphaFoldDB" id="A0A915L095"/>
<evidence type="ECO:0000313" key="3">
    <source>
        <dbReference type="WBParaSite" id="nRc.2.0.1.t44487-RA"/>
    </source>
</evidence>
<sequence length="342" mass="37911">MDNGLKKPGSTPSVTTLPKNRGNTFVYTFYLCDDTEVVSDIDSNRAKTPGGDLDDDGNKSIASNGSAISNKSFSSTKKSCHSSSHGSSVIEDTPRDDAPALNDPQAVMPEFLDDPLVKHQHLSLQPKTKLIATRELLTCFEETKACKEHYAQMTIPGCKVAIAPVIDDDLCLFLEGANEWPVRKVEHLSNVNQFLLECAFPLIVILNEIEKGNGDLSYIQKAVRHSLHHFSLVLHNVTVDRHLEILRILRINTEILPEILSVDVASNENVQQCLDLSTKIAPPPLFGHLPCSKHKERGPKDKTLALALQNLGRPSNCFSGPPKWLKTPPDDQMNFHPRYHTL</sequence>
<protein>
    <submittedName>
        <fullName evidence="3">Uncharacterized protein</fullName>
    </submittedName>
</protein>